<dbReference type="PROSITE" id="PS50011">
    <property type="entry name" value="PROTEIN_KINASE_DOM"/>
    <property type="match status" value="1"/>
</dbReference>
<dbReference type="Proteomes" id="UP001515480">
    <property type="component" value="Unassembled WGS sequence"/>
</dbReference>
<feature type="domain" description="Protein kinase" evidence="1">
    <location>
        <begin position="1"/>
        <end position="229"/>
    </location>
</feature>
<dbReference type="InterPro" id="IPR011009">
    <property type="entry name" value="Kinase-like_dom_sf"/>
</dbReference>
<gene>
    <name evidence="2" type="ORF">AB1Y20_017866</name>
</gene>
<name>A0AB34JQL8_PRYPA</name>
<dbReference type="InterPro" id="IPR008266">
    <property type="entry name" value="Tyr_kinase_AS"/>
</dbReference>
<evidence type="ECO:0000259" key="1">
    <source>
        <dbReference type="PROSITE" id="PS50011"/>
    </source>
</evidence>
<dbReference type="SUPFAM" id="SSF56112">
    <property type="entry name" value="Protein kinase-like (PK-like)"/>
    <property type="match status" value="1"/>
</dbReference>
<proteinExistence type="predicted"/>
<dbReference type="PANTHER" id="PTHR11909">
    <property type="entry name" value="CASEIN KINASE-RELATED"/>
    <property type="match status" value="1"/>
</dbReference>
<dbReference type="InterPro" id="IPR000719">
    <property type="entry name" value="Prot_kinase_dom"/>
</dbReference>
<evidence type="ECO:0000313" key="3">
    <source>
        <dbReference type="Proteomes" id="UP001515480"/>
    </source>
</evidence>
<dbReference type="Gene3D" id="1.10.510.10">
    <property type="entry name" value="Transferase(Phosphotransferase) domain 1"/>
    <property type="match status" value="1"/>
</dbReference>
<keyword evidence="3" id="KW-1185">Reference proteome</keyword>
<comment type="caution">
    <text evidence="2">The sequence shown here is derived from an EMBL/GenBank/DDBJ whole genome shotgun (WGS) entry which is preliminary data.</text>
</comment>
<dbReference type="PROSITE" id="PS00109">
    <property type="entry name" value="PROTEIN_KINASE_TYR"/>
    <property type="match status" value="1"/>
</dbReference>
<reference evidence="2 3" key="1">
    <citation type="journal article" date="2024" name="Science">
        <title>Giant polyketide synthase enzymes in the biosynthesis of giant marine polyether toxins.</title>
        <authorList>
            <person name="Fallon T.R."/>
            <person name="Shende V.V."/>
            <person name="Wierzbicki I.H."/>
            <person name="Pendleton A.L."/>
            <person name="Watervoot N.F."/>
            <person name="Auber R.P."/>
            <person name="Gonzalez D.J."/>
            <person name="Wisecaver J.H."/>
            <person name="Moore B.S."/>
        </authorList>
    </citation>
    <scope>NUCLEOTIDE SEQUENCE [LARGE SCALE GENOMIC DNA]</scope>
    <source>
        <strain evidence="2 3">12B1</strain>
    </source>
</reference>
<dbReference type="GO" id="GO:0005524">
    <property type="term" value="F:ATP binding"/>
    <property type="evidence" value="ECO:0007669"/>
    <property type="project" value="InterPro"/>
</dbReference>
<protein>
    <recommendedName>
        <fullName evidence="1">Protein kinase domain-containing protein</fullName>
    </recommendedName>
</protein>
<sequence length="254" mass="29022">MLQHLDEQNFRPFDTFERHDIPQRNPQRSLFTLIGSPVLEPVQLRSMRSGDWITLLDTIGHLHDVGVVHRDIRPDNFLLRRPDTRCICLIDYGYAIGLEQQVPFAGTVTYASTRILRAIQQGQIVSYRRADDLVSFVKCYSSWMFELVFQDARKQHLKSRTSIQFMAKQALELWEFFLADDRVNSYAGLQVLFENAKAGYLSRLKDKLAVTRAAALLHLPARLGGHGFTSAAAEPHDTFGFGRISGVLDRPEIF</sequence>
<dbReference type="AlphaFoldDB" id="A0AB34JQL8"/>
<dbReference type="InterPro" id="IPR050235">
    <property type="entry name" value="CK1_Ser-Thr_kinase"/>
</dbReference>
<dbReference type="EMBL" id="JBGBPQ010000006">
    <property type="protein sequence ID" value="KAL1522901.1"/>
    <property type="molecule type" value="Genomic_DNA"/>
</dbReference>
<accession>A0AB34JQL8</accession>
<organism evidence="2 3">
    <name type="scientific">Prymnesium parvum</name>
    <name type="common">Toxic golden alga</name>
    <dbReference type="NCBI Taxonomy" id="97485"/>
    <lineage>
        <taxon>Eukaryota</taxon>
        <taxon>Haptista</taxon>
        <taxon>Haptophyta</taxon>
        <taxon>Prymnesiophyceae</taxon>
        <taxon>Prymnesiales</taxon>
        <taxon>Prymnesiaceae</taxon>
        <taxon>Prymnesium</taxon>
    </lineage>
</organism>
<dbReference type="Pfam" id="PF00069">
    <property type="entry name" value="Pkinase"/>
    <property type="match status" value="1"/>
</dbReference>
<dbReference type="GO" id="GO:0004672">
    <property type="term" value="F:protein kinase activity"/>
    <property type="evidence" value="ECO:0007669"/>
    <property type="project" value="InterPro"/>
</dbReference>
<evidence type="ECO:0000313" key="2">
    <source>
        <dbReference type="EMBL" id="KAL1522901.1"/>
    </source>
</evidence>